<feature type="non-terminal residue" evidence="2">
    <location>
        <position position="67"/>
    </location>
</feature>
<sequence length="67" mass="7583">ESTNLSGTTSTKAKNISKNCSKADCSWDGIEAVFHQFWAERTQGTRRSPKAKNNFQTESERRCMGRL</sequence>
<name>A0AAD8KEL9_TARER</name>
<comment type="caution">
    <text evidence="2">The sequence shown here is derived from an EMBL/GenBank/DDBJ whole genome shotgun (WGS) entry which is preliminary data.</text>
</comment>
<protein>
    <submittedName>
        <fullName evidence="2">Uncharacterized protein</fullName>
    </submittedName>
</protein>
<feature type="non-terminal residue" evidence="2">
    <location>
        <position position="1"/>
    </location>
</feature>
<feature type="compositionally biased region" description="Basic and acidic residues" evidence="1">
    <location>
        <begin position="58"/>
        <end position="67"/>
    </location>
</feature>
<dbReference type="EMBL" id="JAUHHV010000006">
    <property type="protein sequence ID" value="KAK1421574.1"/>
    <property type="molecule type" value="Genomic_DNA"/>
</dbReference>
<dbReference type="AlphaFoldDB" id="A0AAD8KEL9"/>
<dbReference type="Proteomes" id="UP001229421">
    <property type="component" value="Unassembled WGS sequence"/>
</dbReference>
<proteinExistence type="predicted"/>
<accession>A0AAD8KEL9</accession>
<organism evidence="2 3">
    <name type="scientific">Tagetes erecta</name>
    <name type="common">African marigold</name>
    <dbReference type="NCBI Taxonomy" id="13708"/>
    <lineage>
        <taxon>Eukaryota</taxon>
        <taxon>Viridiplantae</taxon>
        <taxon>Streptophyta</taxon>
        <taxon>Embryophyta</taxon>
        <taxon>Tracheophyta</taxon>
        <taxon>Spermatophyta</taxon>
        <taxon>Magnoliopsida</taxon>
        <taxon>eudicotyledons</taxon>
        <taxon>Gunneridae</taxon>
        <taxon>Pentapetalae</taxon>
        <taxon>asterids</taxon>
        <taxon>campanulids</taxon>
        <taxon>Asterales</taxon>
        <taxon>Asteraceae</taxon>
        <taxon>Asteroideae</taxon>
        <taxon>Heliantheae alliance</taxon>
        <taxon>Tageteae</taxon>
        <taxon>Tagetes</taxon>
    </lineage>
</organism>
<reference evidence="2" key="1">
    <citation type="journal article" date="2023" name="bioRxiv">
        <title>Improved chromosome-level genome assembly for marigold (Tagetes erecta).</title>
        <authorList>
            <person name="Jiang F."/>
            <person name="Yuan L."/>
            <person name="Wang S."/>
            <person name="Wang H."/>
            <person name="Xu D."/>
            <person name="Wang A."/>
            <person name="Fan W."/>
        </authorList>
    </citation>
    <scope>NUCLEOTIDE SEQUENCE</scope>
    <source>
        <strain evidence="2">WSJ</strain>
        <tissue evidence="2">Leaf</tissue>
    </source>
</reference>
<feature type="region of interest" description="Disordered" evidence="1">
    <location>
        <begin position="43"/>
        <end position="67"/>
    </location>
</feature>
<gene>
    <name evidence="2" type="ORF">QVD17_24018</name>
</gene>
<evidence type="ECO:0000256" key="1">
    <source>
        <dbReference type="SAM" id="MobiDB-lite"/>
    </source>
</evidence>
<evidence type="ECO:0000313" key="3">
    <source>
        <dbReference type="Proteomes" id="UP001229421"/>
    </source>
</evidence>
<keyword evidence="3" id="KW-1185">Reference proteome</keyword>
<evidence type="ECO:0000313" key="2">
    <source>
        <dbReference type="EMBL" id="KAK1421574.1"/>
    </source>
</evidence>